<dbReference type="EMBL" id="AVOT02000329">
    <property type="protein sequence ID" value="MBW0462338.1"/>
    <property type="molecule type" value="Genomic_DNA"/>
</dbReference>
<proteinExistence type="predicted"/>
<protein>
    <submittedName>
        <fullName evidence="1">Uncharacterized protein</fullName>
    </submittedName>
</protein>
<evidence type="ECO:0000313" key="1">
    <source>
        <dbReference type="EMBL" id="MBW0462338.1"/>
    </source>
</evidence>
<keyword evidence="2" id="KW-1185">Reference proteome</keyword>
<accession>A0A9Q3GC96</accession>
<name>A0A9Q3GC96_9BASI</name>
<organism evidence="1 2">
    <name type="scientific">Austropuccinia psidii MF-1</name>
    <dbReference type="NCBI Taxonomy" id="1389203"/>
    <lineage>
        <taxon>Eukaryota</taxon>
        <taxon>Fungi</taxon>
        <taxon>Dikarya</taxon>
        <taxon>Basidiomycota</taxon>
        <taxon>Pucciniomycotina</taxon>
        <taxon>Pucciniomycetes</taxon>
        <taxon>Pucciniales</taxon>
        <taxon>Sphaerophragmiaceae</taxon>
        <taxon>Austropuccinia</taxon>
    </lineage>
</organism>
<gene>
    <name evidence="1" type="ORF">O181_002053</name>
</gene>
<evidence type="ECO:0000313" key="2">
    <source>
        <dbReference type="Proteomes" id="UP000765509"/>
    </source>
</evidence>
<dbReference type="AlphaFoldDB" id="A0A9Q3GC96"/>
<sequence>MHTRRWNLLAQLPLPTKHHKKDNFSIIDFKVRNVLNNDDLHKLEENEMEKKKGIWPYLDETSKCKGIDVARPYEYVQRIDKCSQSRQGDSYNNILVEYPLRGAFQERNLL</sequence>
<reference evidence="1" key="1">
    <citation type="submission" date="2021-03" db="EMBL/GenBank/DDBJ databases">
        <title>Draft genome sequence of rust myrtle Austropuccinia psidii MF-1, a brazilian biotype.</title>
        <authorList>
            <person name="Quecine M.C."/>
            <person name="Pachon D.M.R."/>
            <person name="Bonatelli M.L."/>
            <person name="Correr F.H."/>
            <person name="Franceschini L.M."/>
            <person name="Leite T.F."/>
            <person name="Margarido G.R.A."/>
            <person name="Almeida C.A."/>
            <person name="Ferrarezi J.A."/>
            <person name="Labate C.A."/>
        </authorList>
    </citation>
    <scope>NUCLEOTIDE SEQUENCE</scope>
    <source>
        <strain evidence="1">MF-1</strain>
    </source>
</reference>
<dbReference type="Proteomes" id="UP000765509">
    <property type="component" value="Unassembled WGS sequence"/>
</dbReference>
<comment type="caution">
    <text evidence="1">The sequence shown here is derived from an EMBL/GenBank/DDBJ whole genome shotgun (WGS) entry which is preliminary data.</text>
</comment>